<dbReference type="EMBL" id="CM056789">
    <property type="protein sequence ID" value="KAJ8718451.1"/>
    <property type="molecule type" value="Genomic_DNA"/>
</dbReference>
<proteinExistence type="predicted"/>
<gene>
    <name evidence="1" type="ORF">PYW08_002688</name>
</gene>
<dbReference type="Proteomes" id="UP001231649">
    <property type="component" value="Chromosome 13"/>
</dbReference>
<comment type="caution">
    <text evidence="1">The sequence shown here is derived from an EMBL/GenBank/DDBJ whole genome shotgun (WGS) entry which is preliminary data.</text>
</comment>
<accession>A0ACC2QIQ9</accession>
<name>A0ACC2QIQ9_9NEOP</name>
<organism evidence="1 2">
    <name type="scientific">Mythimna loreyi</name>
    <dbReference type="NCBI Taxonomy" id="667449"/>
    <lineage>
        <taxon>Eukaryota</taxon>
        <taxon>Metazoa</taxon>
        <taxon>Ecdysozoa</taxon>
        <taxon>Arthropoda</taxon>
        <taxon>Hexapoda</taxon>
        <taxon>Insecta</taxon>
        <taxon>Pterygota</taxon>
        <taxon>Neoptera</taxon>
        <taxon>Endopterygota</taxon>
        <taxon>Lepidoptera</taxon>
        <taxon>Glossata</taxon>
        <taxon>Ditrysia</taxon>
        <taxon>Noctuoidea</taxon>
        <taxon>Noctuidae</taxon>
        <taxon>Noctuinae</taxon>
        <taxon>Hadenini</taxon>
        <taxon>Mythimna</taxon>
    </lineage>
</organism>
<evidence type="ECO:0000313" key="1">
    <source>
        <dbReference type="EMBL" id="KAJ8718451.1"/>
    </source>
</evidence>
<keyword evidence="2" id="KW-1185">Reference proteome</keyword>
<reference evidence="1" key="1">
    <citation type="submission" date="2023-03" db="EMBL/GenBank/DDBJ databases">
        <title>Chromosome-level genomes of two armyworms, Mythimna separata and Mythimna loreyi, provide insights into the biosynthesis and reception of sex pheromones.</title>
        <authorList>
            <person name="Zhao H."/>
        </authorList>
    </citation>
    <scope>NUCLEOTIDE SEQUENCE</scope>
    <source>
        <strain evidence="1">BeijingLab</strain>
    </source>
</reference>
<protein>
    <submittedName>
        <fullName evidence="1">Uncharacterized protein</fullName>
    </submittedName>
</protein>
<sequence length="782" mass="89294">MDSETAPIDDLALPLDPESAHDNDPGAILVNDEPALESPAHDLNAPSGIEEPVRCVNCGVDIMHRRRRTLEPVEILSVIRQWTAPQLVTAQSLVCHSCWMLALNNSVLQEDEPSTSTGRQRQLCVNCRSSILRRRSHVLHTNSPREIHIRNVISEWISPQQVHGTDRICHPCWQRADRAPVPVSISANVPANVSTETITLSDYTRAPDTQAYCFCPDCDSPQRLSVPTWLRVKLFTDFNYYVPKNCRICGFHLRSNNWDELLSNISHPNHSFTAAHVQDFASFVKERNQTFDFNNIDGMSEDIVHFWIGLSKPQFSQLKADLPRLSMLHNGTLGLTAYLIKLRTGDSDERISSLLNVPRSTLSRLMGKARDILNEDFVPHNLGINHITRAEISQKNLIIPNGLFGGEDRKPIIIIDGTYLYVQKSSNYLYQKNTYSLHKYRNLMKPFLMVCTDGYIIDVLGPYPATTSDADIMRNEFRTEANPLRQYFQAGDVFILDRGFRDCVPLLEQCGYSVHMPASLQAGETQLSTLAANKSRTVTICRWVVEAVNGIFKHSFKIFRHEFFNLASNHAMIDFKVAAALINKFHQRVRNREDASQILEIVNERLYMNNTLADFVIQNNLNRRRSQFLNINVNTNHVSFPRLTYNELILFACGTYQLKQARSYYGEHIRNDGSYTIEVCTERASDLAGLPIPDSCTLLRGKIQSRHISRKIYFVYIVINNNLQGREAICQYYCNCLVGRRTVGCCAHIMTIIWYLSWARHENNIRPPAQFLDNILLIYDSE</sequence>
<evidence type="ECO:0000313" key="2">
    <source>
        <dbReference type="Proteomes" id="UP001231649"/>
    </source>
</evidence>